<protein>
    <submittedName>
        <fullName evidence="1">Uncharacterized protein</fullName>
    </submittedName>
</protein>
<accession>A0ACB9MR72</accession>
<gene>
    <name evidence="1" type="ORF">MLD38_031929</name>
</gene>
<sequence length="190" mass="22259">MRPALFPRHVAAFVRHQKEPRKALEMFNSVRKENEYEHNLLTYSYMIEKLGYHGEFEAMEDLIVELSSKVEWSSLEGVYVGAFRSYGRKGRVQQAFDVFERMDFHFCNPSVQSYSAIMNVLIESGYHDQAHKVYLRMIDRGITPDVYTFTVRIKSFCKTGRPHAPLRLLRNMPLQGCENNAIAYCHQRIL</sequence>
<reference evidence="2" key="1">
    <citation type="journal article" date="2023" name="Front. Plant Sci.">
        <title>Chromosomal-level genome assembly of Melastoma candidum provides insights into trichome evolution.</title>
        <authorList>
            <person name="Zhong Y."/>
            <person name="Wu W."/>
            <person name="Sun C."/>
            <person name="Zou P."/>
            <person name="Liu Y."/>
            <person name="Dai S."/>
            <person name="Zhou R."/>
        </authorList>
    </citation>
    <scope>NUCLEOTIDE SEQUENCE [LARGE SCALE GENOMIC DNA]</scope>
</reference>
<organism evidence="1 2">
    <name type="scientific">Melastoma candidum</name>
    <dbReference type="NCBI Taxonomy" id="119954"/>
    <lineage>
        <taxon>Eukaryota</taxon>
        <taxon>Viridiplantae</taxon>
        <taxon>Streptophyta</taxon>
        <taxon>Embryophyta</taxon>
        <taxon>Tracheophyta</taxon>
        <taxon>Spermatophyta</taxon>
        <taxon>Magnoliopsida</taxon>
        <taxon>eudicotyledons</taxon>
        <taxon>Gunneridae</taxon>
        <taxon>Pentapetalae</taxon>
        <taxon>rosids</taxon>
        <taxon>malvids</taxon>
        <taxon>Myrtales</taxon>
        <taxon>Melastomataceae</taxon>
        <taxon>Melastomatoideae</taxon>
        <taxon>Melastomateae</taxon>
        <taxon>Melastoma</taxon>
    </lineage>
</organism>
<comment type="caution">
    <text evidence="1">The sequence shown here is derived from an EMBL/GenBank/DDBJ whole genome shotgun (WGS) entry which is preliminary data.</text>
</comment>
<evidence type="ECO:0000313" key="2">
    <source>
        <dbReference type="Proteomes" id="UP001057402"/>
    </source>
</evidence>
<evidence type="ECO:0000313" key="1">
    <source>
        <dbReference type="EMBL" id="KAI4326639.1"/>
    </source>
</evidence>
<name>A0ACB9MR72_9MYRT</name>
<dbReference type="Proteomes" id="UP001057402">
    <property type="component" value="Chromosome 9"/>
</dbReference>
<keyword evidence="2" id="KW-1185">Reference proteome</keyword>
<dbReference type="EMBL" id="CM042888">
    <property type="protein sequence ID" value="KAI4326639.1"/>
    <property type="molecule type" value="Genomic_DNA"/>
</dbReference>
<proteinExistence type="predicted"/>